<keyword evidence="3" id="KW-1185">Reference proteome</keyword>
<dbReference type="OMA" id="DHHWDEM"/>
<dbReference type="Proteomes" id="UP000054516">
    <property type="component" value="Unassembled WGS sequence"/>
</dbReference>
<dbReference type="Gene3D" id="6.10.280.230">
    <property type="match status" value="1"/>
</dbReference>
<dbReference type="AlphaFoldDB" id="A0A1W2TFF5"/>
<reference evidence="2" key="1">
    <citation type="submission" date="2016-03" db="EMBL/GenBank/DDBJ databases">
        <title>Draft genome sequence of Rosellinia necatrix.</title>
        <authorList>
            <person name="Kanematsu S."/>
        </authorList>
    </citation>
    <scope>NUCLEOTIDE SEQUENCE [LARGE SCALE GENOMIC DNA]</scope>
    <source>
        <strain evidence="2">W97</strain>
    </source>
</reference>
<feature type="region of interest" description="Disordered" evidence="1">
    <location>
        <begin position="217"/>
        <end position="252"/>
    </location>
</feature>
<gene>
    <name evidence="2" type="ORF">SAMD00023353_2101020</name>
</gene>
<feature type="compositionally biased region" description="Basic and acidic residues" evidence="1">
    <location>
        <begin position="18"/>
        <end position="28"/>
    </location>
</feature>
<name>A0A1W2TFF5_ROSNE</name>
<evidence type="ECO:0000313" key="2">
    <source>
        <dbReference type="EMBL" id="GAP86779.1"/>
    </source>
</evidence>
<evidence type="ECO:0000256" key="1">
    <source>
        <dbReference type="SAM" id="MobiDB-lite"/>
    </source>
</evidence>
<sequence length="336" mass="36825">MADASCGPSNAFKGLARHVEQDRSHQQDRVVPGSQHPTQGFRSAPPDSGLTSQFNAFQQQNAALRQPPASSIGRPFFSHADALSYMAPATVFPPSQSIQQPIQQPALLNQTASTSWVTDFQHMALSNGRANMLYPQPAQDQALEQANIASAMRSNIASPQNQAFPAFAPFSSMNFLSFPAAGPTYDNQFSYNTQEEEGNLEQEFEDAMNEWMLKNGPQSEMGDQSEPDVTFSEPFHEAPEEDPMGNQDQETELARAAQQLVDSVADNDSEKFKNSEFLALMRRIASQQLTVQGNTLVENPEPPSVDAGLNSHVTMSTPISQPLTPQPGPSYQNRHN</sequence>
<proteinExistence type="predicted"/>
<dbReference type="STRING" id="77044.A0A1W2TFF5"/>
<accession>A0A1W2TFF5</accession>
<feature type="region of interest" description="Disordered" evidence="1">
    <location>
        <begin position="295"/>
        <end position="336"/>
    </location>
</feature>
<dbReference type="EMBL" id="DF977466">
    <property type="protein sequence ID" value="GAP86779.1"/>
    <property type="molecule type" value="Genomic_DNA"/>
</dbReference>
<organism evidence="2">
    <name type="scientific">Rosellinia necatrix</name>
    <name type="common">White root-rot fungus</name>
    <dbReference type="NCBI Taxonomy" id="77044"/>
    <lineage>
        <taxon>Eukaryota</taxon>
        <taxon>Fungi</taxon>
        <taxon>Dikarya</taxon>
        <taxon>Ascomycota</taxon>
        <taxon>Pezizomycotina</taxon>
        <taxon>Sordariomycetes</taxon>
        <taxon>Xylariomycetidae</taxon>
        <taxon>Xylariales</taxon>
        <taxon>Xylariaceae</taxon>
        <taxon>Rosellinia</taxon>
    </lineage>
</organism>
<feature type="region of interest" description="Disordered" evidence="1">
    <location>
        <begin position="18"/>
        <end position="50"/>
    </location>
</feature>
<dbReference type="OrthoDB" id="5407351at2759"/>
<protein>
    <submittedName>
        <fullName evidence="2">Putative peroxin 20</fullName>
    </submittedName>
</protein>
<evidence type="ECO:0000313" key="3">
    <source>
        <dbReference type="Proteomes" id="UP000054516"/>
    </source>
</evidence>
<feature type="compositionally biased region" description="Polar residues" evidence="1">
    <location>
        <begin position="311"/>
        <end position="336"/>
    </location>
</feature>